<dbReference type="EC" id="3.6.3.17" evidence="11"/>
<evidence type="ECO:0000313" key="11">
    <source>
        <dbReference type="EMBL" id="MPM52653.1"/>
    </source>
</evidence>
<dbReference type="AlphaFoldDB" id="A0A645AP77"/>
<dbReference type="SMART" id="SM00382">
    <property type="entry name" value="AAA"/>
    <property type="match status" value="2"/>
</dbReference>
<name>A0A645AP77_9ZZZZ</name>
<evidence type="ECO:0000256" key="2">
    <source>
        <dbReference type="ARBA" id="ARBA00022448"/>
    </source>
</evidence>
<sequence length="503" mass="54846">MELLKMKDICKSFSGVPVLKKVHLTVEKGEVHALLGENGAGKSTLMNVLTGVCPLDAGGIVFDGKRMENLTIRHMENAGISFVHQELNLFNDLKAYENIFLGREYTNRVGTLQAGRMRREAGDLFEKLGVEIDPNALVCDLKPSQKQLLEIARALFFEAKLLILDEPTTALNTEEVEHLFSLVRKLKAQGTSFIFISHKMPEIFELCDHYTVFRNGEFVGEGQIAQTTPQEVTGLMVGGAFSGQSLYTPRPAGEPVLELAGYCGPGFHNIDLCVKRGQIIGLTGLQGCGSSELMQAVFGALPATGGDIKVFGKPLSGGSIHEAMKAGVAMLPANRKENSVIPDATLLENMYLSEHTLSAARFQIHQKAEQQRFLQYQSLLGIKAQGSDGAITALSGGNQQKVFLARWLNTQAELLLLDNPTQGIDVGAKAEIYRLIFELAGEGKTILINTLEIPEIQKVADVCAVFYNGRIIQMLSHGQIDEHTVMLYSTGAAGGEKKQSVER</sequence>
<keyword evidence="8" id="KW-1278">Translocase</keyword>
<dbReference type="GO" id="GO:0016887">
    <property type="term" value="F:ATP hydrolysis activity"/>
    <property type="evidence" value="ECO:0007669"/>
    <property type="project" value="InterPro"/>
</dbReference>
<keyword evidence="7 11" id="KW-0067">ATP-binding</keyword>
<dbReference type="Pfam" id="PF00005">
    <property type="entry name" value="ABC_tran"/>
    <property type="match status" value="2"/>
</dbReference>
<dbReference type="InterPro" id="IPR003593">
    <property type="entry name" value="AAA+_ATPase"/>
</dbReference>
<dbReference type="CDD" id="cd03216">
    <property type="entry name" value="ABC_Carb_Monos_I"/>
    <property type="match status" value="1"/>
</dbReference>
<dbReference type="InterPro" id="IPR017871">
    <property type="entry name" value="ABC_transporter-like_CS"/>
</dbReference>
<keyword evidence="5" id="KW-0677">Repeat</keyword>
<evidence type="ECO:0000256" key="1">
    <source>
        <dbReference type="ARBA" id="ARBA00004202"/>
    </source>
</evidence>
<dbReference type="InterPro" id="IPR050107">
    <property type="entry name" value="ABC_carbohydrate_import_ATPase"/>
</dbReference>
<evidence type="ECO:0000256" key="5">
    <source>
        <dbReference type="ARBA" id="ARBA00022737"/>
    </source>
</evidence>
<feature type="domain" description="ABC transporter" evidence="10">
    <location>
        <begin position="241"/>
        <end position="493"/>
    </location>
</feature>
<accession>A0A645AP77</accession>
<dbReference type="PANTHER" id="PTHR43790:SF3">
    <property type="entry name" value="D-ALLOSE IMPORT ATP-BINDING PROTEIN ALSA-RELATED"/>
    <property type="match status" value="1"/>
</dbReference>
<dbReference type="FunFam" id="3.40.50.300:FF:000127">
    <property type="entry name" value="Ribose import ATP-binding protein RbsA"/>
    <property type="match status" value="1"/>
</dbReference>
<keyword evidence="4" id="KW-0762">Sugar transport</keyword>
<reference evidence="11" key="1">
    <citation type="submission" date="2019-08" db="EMBL/GenBank/DDBJ databases">
        <authorList>
            <person name="Kucharzyk K."/>
            <person name="Murdoch R.W."/>
            <person name="Higgins S."/>
            <person name="Loffler F."/>
        </authorList>
    </citation>
    <scope>NUCLEOTIDE SEQUENCE</scope>
</reference>
<evidence type="ECO:0000256" key="9">
    <source>
        <dbReference type="ARBA" id="ARBA00023136"/>
    </source>
</evidence>
<dbReference type="EMBL" id="VSSQ01013961">
    <property type="protein sequence ID" value="MPM52653.1"/>
    <property type="molecule type" value="Genomic_DNA"/>
</dbReference>
<dbReference type="GO" id="GO:0005524">
    <property type="term" value="F:ATP binding"/>
    <property type="evidence" value="ECO:0007669"/>
    <property type="project" value="UniProtKB-KW"/>
</dbReference>
<dbReference type="Gene3D" id="3.40.50.300">
    <property type="entry name" value="P-loop containing nucleotide triphosphate hydrolases"/>
    <property type="match status" value="2"/>
</dbReference>
<dbReference type="InterPro" id="IPR027417">
    <property type="entry name" value="P-loop_NTPase"/>
</dbReference>
<dbReference type="PROSITE" id="PS50893">
    <property type="entry name" value="ABC_TRANSPORTER_2"/>
    <property type="match status" value="2"/>
</dbReference>
<feature type="domain" description="ABC transporter" evidence="10">
    <location>
        <begin position="4"/>
        <end position="240"/>
    </location>
</feature>
<comment type="caution">
    <text evidence="11">The sequence shown here is derived from an EMBL/GenBank/DDBJ whole genome shotgun (WGS) entry which is preliminary data.</text>
</comment>
<evidence type="ECO:0000259" key="10">
    <source>
        <dbReference type="PROSITE" id="PS50893"/>
    </source>
</evidence>
<organism evidence="11">
    <name type="scientific">bioreactor metagenome</name>
    <dbReference type="NCBI Taxonomy" id="1076179"/>
    <lineage>
        <taxon>unclassified sequences</taxon>
        <taxon>metagenomes</taxon>
        <taxon>ecological metagenomes</taxon>
    </lineage>
</organism>
<dbReference type="SUPFAM" id="SSF52540">
    <property type="entry name" value="P-loop containing nucleoside triphosphate hydrolases"/>
    <property type="match status" value="2"/>
</dbReference>
<keyword evidence="3" id="KW-1003">Cell membrane</keyword>
<evidence type="ECO:0000256" key="7">
    <source>
        <dbReference type="ARBA" id="ARBA00022840"/>
    </source>
</evidence>
<keyword evidence="11" id="KW-0378">Hydrolase</keyword>
<protein>
    <submittedName>
        <fullName evidence="11">Ribose import ATP-binding protein RbsA</fullName>
        <ecNumber evidence="11">3.6.3.17</ecNumber>
    </submittedName>
</protein>
<dbReference type="CDD" id="cd03215">
    <property type="entry name" value="ABC_Carb_Monos_II"/>
    <property type="match status" value="1"/>
</dbReference>
<comment type="subcellular location">
    <subcellularLocation>
        <location evidence="1">Cell membrane</location>
        <topology evidence="1">Peripheral membrane protein</topology>
    </subcellularLocation>
</comment>
<keyword evidence="6" id="KW-0547">Nucleotide-binding</keyword>
<proteinExistence type="predicted"/>
<evidence type="ECO:0000256" key="8">
    <source>
        <dbReference type="ARBA" id="ARBA00022967"/>
    </source>
</evidence>
<evidence type="ECO:0000256" key="3">
    <source>
        <dbReference type="ARBA" id="ARBA00022475"/>
    </source>
</evidence>
<dbReference type="PANTHER" id="PTHR43790">
    <property type="entry name" value="CARBOHYDRATE TRANSPORT ATP-BINDING PROTEIN MG119-RELATED"/>
    <property type="match status" value="1"/>
</dbReference>
<dbReference type="GO" id="GO:0005886">
    <property type="term" value="C:plasma membrane"/>
    <property type="evidence" value="ECO:0007669"/>
    <property type="project" value="UniProtKB-SubCell"/>
</dbReference>
<dbReference type="InterPro" id="IPR003439">
    <property type="entry name" value="ABC_transporter-like_ATP-bd"/>
</dbReference>
<keyword evidence="9" id="KW-0472">Membrane</keyword>
<evidence type="ECO:0000256" key="6">
    <source>
        <dbReference type="ARBA" id="ARBA00022741"/>
    </source>
</evidence>
<gene>
    <name evidence="11" type="primary">rbsA_47</name>
    <name evidence="11" type="ORF">SDC9_99413</name>
</gene>
<keyword evidence="2" id="KW-0813">Transport</keyword>
<evidence type="ECO:0000256" key="4">
    <source>
        <dbReference type="ARBA" id="ARBA00022597"/>
    </source>
</evidence>
<dbReference type="PROSITE" id="PS00211">
    <property type="entry name" value="ABC_TRANSPORTER_1"/>
    <property type="match status" value="1"/>
</dbReference>